<dbReference type="InterPro" id="IPR000727">
    <property type="entry name" value="T_SNARE_dom"/>
</dbReference>
<evidence type="ECO:0000256" key="2">
    <source>
        <dbReference type="ARBA" id="ARBA00022519"/>
    </source>
</evidence>
<dbReference type="RefSeq" id="WP_114103332.1">
    <property type="nucleotide sequence ID" value="NZ_JPWF01000011.1"/>
</dbReference>
<feature type="domain" description="Methyl-accepting transducer" evidence="8">
    <location>
        <begin position="697"/>
        <end position="940"/>
    </location>
</feature>
<comment type="caution">
    <text evidence="11">The sequence shown here is derived from an EMBL/GenBank/DDBJ whole genome shotgun (WGS) entry which is preliminary data.</text>
</comment>
<gene>
    <name evidence="11" type="ORF">TH19_16295</name>
</gene>
<dbReference type="AlphaFoldDB" id="A0A367W487"/>
<evidence type="ECO:0000256" key="7">
    <source>
        <dbReference type="SAM" id="Phobius"/>
    </source>
</evidence>
<protein>
    <recommendedName>
        <fullName evidence="13">Chemotaxis protein</fullName>
    </recommendedName>
</protein>
<keyword evidence="7" id="KW-1133">Transmembrane helix</keyword>
<dbReference type="InterPro" id="IPR003660">
    <property type="entry name" value="HAMP_dom"/>
</dbReference>
<dbReference type="Gene3D" id="6.10.340.10">
    <property type="match status" value="1"/>
</dbReference>
<organism evidence="11 12">
    <name type="scientific">Thalassospira profundimaris</name>
    <dbReference type="NCBI Taxonomy" id="502049"/>
    <lineage>
        <taxon>Bacteria</taxon>
        <taxon>Pseudomonadati</taxon>
        <taxon>Pseudomonadota</taxon>
        <taxon>Alphaproteobacteria</taxon>
        <taxon>Rhodospirillales</taxon>
        <taxon>Thalassospiraceae</taxon>
        <taxon>Thalassospira</taxon>
    </lineage>
</organism>
<feature type="domain" description="HAMP" evidence="10">
    <location>
        <begin position="611"/>
        <end position="663"/>
    </location>
</feature>
<dbReference type="Proteomes" id="UP000253226">
    <property type="component" value="Unassembled WGS sequence"/>
</dbReference>
<dbReference type="Pfam" id="PF00015">
    <property type="entry name" value="MCPsignal"/>
    <property type="match status" value="1"/>
</dbReference>
<sequence length="960" mass="101796">MTTKTKATEKQVTETKGFGIRFKLGASFGAIAAMTAIAAIVGIVSIERISSALDTVTKTSSVAQALRAAEESSAIAVLASEMATNPNADINNLSATARNRMISLNTATQNTPFADVAQKLGPDLNALIDASTSRKELDGKVNTAISELRDTHDGFLKTIAGKVTTANRELVDGSNDVINAAADNLNTLITDQVGTLRTALTLQAEGNLLVSILIEAANANDAATIEALKARFDTTSATLSELGTASGSDELAQITERLLGFGIGDNNIFSIRSNELTATTQSSEVFRKARLGLEGRLHDAFGELITLIDASTLPQTDIFQMKSIISQSYAMMVSGIAANDIETVNRIKDQFKEFYKNNRKIPETISADFKKPAGDFFRLGITRGALFDLRKQELEAIERATETWSRLASERKEQLFAAHQAFRDAIAPVVEAADSGLRDRAIAIQDQSRSAISGLMEKELAALITMVRLEAAGNLAIGYQNQAAAANDIETLGTLENRLAEVSKSSREIAANAPDANDIAKTAQTLTGVAVLGPKREAIAARQSATDALGDVRVAVEEMGVQGVAGAASKQSAAVTVESAEAITQGRIILIALGIGSLVLAGLLAWIYVGRGLINRLERIRYAMGEIAAGNTNVVIDDNGRDELTEMSKTLEVFRANAAEIVEAQQREIQQRETAAQERQDALNALASDFESRIKSLAEDIAHASEDMHMSAQTLSERSITSADRSESAADATQATAHSVETVAAAAEQLAASISEIRRQMEDSTRISRTTSERASQSAQSVQALNKLADEIGDVVTLISDIAEQTNMLALNATIEAARAGDAGKGFAVVANEVKHLADQTAKATADIGARIKAVQNATQSASDEIGAITSSINELDDITTALSSAVEQQASATHEITQNAQAANDTTRRAADDVLAAKSVVNETGVISNKVLISAQDLSHQATNIQREVDNFLSDIRKG</sequence>
<dbReference type="PANTHER" id="PTHR32089:SF112">
    <property type="entry name" value="LYSOZYME-LIKE PROTEIN-RELATED"/>
    <property type="match status" value="1"/>
</dbReference>
<dbReference type="SMART" id="SM00283">
    <property type="entry name" value="MA"/>
    <property type="match status" value="1"/>
</dbReference>
<evidence type="ECO:0000259" key="9">
    <source>
        <dbReference type="PROSITE" id="PS50192"/>
    </source>
</evidence>
<comment type="subcellular location">
    <subcellularLocation>
        <location evidence="1">Cell inner membrane</location>
        <topology evidence="1">Multi-pass membrane protein</topology>
    </subcellularLocation>
</comment>
<feature type="transmembrane region" description="Helical" evidence="7">
    <location>
        <begin position="24"/>
        <end position="46"/>
    </location>
</feature>
<keyword evidence="2" id="KW-1003">Cell membrane</keyword>
<dbReference type="SMART" id="SM00304">
    <property type="entry name" value="HAMP"/>
    <property type="match status" value="1"/>
</dbReference>
<dbReference type="PROSITE" id="PS50192">
    <property type="entry name" value="T_SNARE"/>
    <property type="match status" value="1"/>
</dbReference>
<comment type="similarity">
    <text evidence="4">Belongs to the methyl-accepting chemotaxis (MCP) protein family.</text>
</comment>
<evidence type="ECO:0000313" key="11">
    <source>
        <dbReference type="EMBL" id="RCK33772.1"/>
    </source>
</evidence>
<dbReference type="PROSITE" id="PS50111">
    <property type="entry name" value="CHEMOTAXIS_TRANSDUC_2"/>
    <property type="match status" value="1"/>
</dbReference>
<dbReference type="OrthoDB" id="7312180at2"/>
<dbReference type="PROSITE" id="PS50885">
    <property type="entry name" value="HAMP"/>
    <property type="match status" value="1"/>
</dbReference>
<dbReference type="InterPro" id="IPR004089">
    <property type="entry name" value="MCPsignal_dom"/>
</dbReference>
<evidence type="ECO:0000256" key="3">
    <source>
        <dbReference type="ARBA" id="ARBA00023224"/>
    </source>
</evidence>
<dbReference type="EMBL" id="JPWF01000011">
    <property type="protein sequence ID" value="RCK33772.1"/>
    <property type="molecule type" value="Genomic_DNA"/>
</dbReference>
<name>A0A367W487_9PROT</name>
<dbReference type="PANTHER" id="PTHR32089">
    <property type="entry name" value="METHYL-ACCEPTING CHEMOTAXIS PROTEIN MCPB"/>
    <property type="match status" value="1"/>
</dbReference>
<dbReference type="SUPFAM" id="SSF58104">
    <property type="entry name" value="Methyl-accepting chemotaxis protein (MCP) signaling domain"/>
    <property type="match status" value="1"/>
</dbReference>
<dbReference type="Gene3D" id="1.10.287.950">
    <property type="entry name" value="Methyl-accepting chemotaxis protein"/>
    <property type="match status" value="1"/>
</dbReference>
<feature type="transmembrane region" description="Helical" evidence="7">
    <location>
        <begin position="588"/>
        <end position="609"/>
    </location>
</feature>
<evidence type="ECO:0000256" key="5">
    <source>
        <dbReference type="PROSITE-ProRule" id="PRU00284"/>
    </source>
</evidence>
<feature type="domain" description="T-SNARE coiled-coil homology" evidence="9">
    <location>
        <begin position="856"/>
        <end position="918"/>
    </location>
</feature>
<reference evidence="11 12" key="1">
    <citation type="submission" date="2014-07" db="EMBL/GenBank/DDBJ databases">
        <title>Draft genome sequence of Thalassospira profundimaris 35.</title>
        <authorList>
            <person name="Lai Q."/>
            <person name="Shao Z."/>
        </authorList>
    </citation>
    <scope>NUCLEOTIDE SEQUENCE [LARGE SCALE GENOMIC DNA]</scope>
    <source>
        <strain evidence="11 12">35</strain>
    </source>
</reference>
<dbReference type="GO" id="GO:0007165">
    <property type="term" value="P:signal transduction"/>
    <property type="evidence" value="ECO:0007669"/>
    <property type="project" value="UniProtKB-KW"/>
</dbReference>
<evidence type="ECO:0000256" key="6">
    <source>
        <dbReference type="SAM" id="MobiDB-lite"/>
    </source>
</evidence>
<dbReference type="GO" id="GO:0005886">
    <property type="term" value="C:plasma membrane"/>
    <property type="evidence" value="ECO:0007669"/>
    <property type="project" value="UniProtKB-SubCell"/>
</dbReference>
<dbReference type="Pfam" id="PF00672">
    <property type="entry name" value="HAMP"/>
    <property type="match status" value="1"/>
</dbReference>
<evidence type="ECO:0000313" key="12">
    <source>
        <dbReference type="Proteomes" id="UP000253226"/>
    </source>
</evidence>
<proteinExistence type="inferred from homology"/>
<keyword evidence="3 5" id="KW-0807">Transducer</keyword>
<evidence type="ECO:0000256" key="4">
    <source>
        <dbReference type="ARBA" id="ARBA00029447"/>
    </source>
</evidence>
<accession>A0A367W487</accession>
<keyword evidence="7" id="KW-0812">Transmembrane</keyword>
<evidence type="ECO:0008006" key="13">
    <source>
        <dbReference type="Google" id="ProtNLM"/>
    </source>
</evidence>
<dbReference type="CDD" id="cd06225">
    <property type="entry name" value="HAMP"/>
    <property type="match status" value="1"/>
</dbReference>
<keyword evidence="7" id="KW-0472">Membrane</keyword>
<feature type="compositionally biased region" description="Polar residues" evidence="6">
    <location>
        <begin position="711"/>
        <end position="723"/>
    </location>
</feature>
<evidence type="ECO:0000256" key="1">
    <source>
        <dbReference type="ARBA" id="ARBA00004429"/>
    </source>
</evidence>
<keyword evidence="2" id="KW-0997">Cell inner membrane</keyword>
<evidence type="ECO:0000259" key="10">
    <source>
        <dbReference type="PROSITE" id="PS50885"/>
    </source>
</evidence>
<evidence type="ECO:0000259" key="8">
    <source>
        <dbReference type="PROSITE" id="PS50111"/>
    </source>
</evidence>
<feature type="region of interest" description="Disordered" evidence="6">
    <location>
        <begin position="710"/>
        <end position="736"/>
    </location>
</feature>